<dbReference type="EMBL" id="MKQR01000009">
    <property type="protein sequence ID" value="OLR93802.1"/>
    <property type="molecule type" value="Genomic_DNA"/>
</dbReference>
<dbReference type="NCBIfam" id="NF006734">
    <property type="entry name" value="PRK09266.1"/>
    <property type="match status" value="1"/>
</dbReference>
<dbReference type="SUPFAM" id="SSF56752">
    <property type="entry name" value="D-aminoacid aminotransferase-like PLP-dependent enzymes"/>
    <property type="match status" value="1"/>
</dbReference>
<dbReference type="AlphaFoldDB" id="A0A1Q9LP47"/>
<dbReference type="InterPro" id="IPR050571">
    <property type="entry name" value="Class-IV_PLP-Dep_Aminotrnsfr"/>
</dbReference>
<dbReference type="InterPro" id="IPR043132">
    <property type="entry name" value="BCAT-like_C"/>
</dbReference>
<dbReference type="PANTHER" id="PTHR42743:SF2">
    <property type="entry name" value="AMINODEOXYCHORISMATE LYASE"/>
    <property type="match status" value="1"/>
</dbReference>
<organism evidence="2 3">
    <name type="scientific">Actinokineospora bangkokensis</name>
    <dbReference type="NCBI Taxonomy" id="1193682"/>
    <lineage>
        <taxon>Bacteria</taxon>
        <taxon>Bacillati</taxon>
        <taxon>Actinomycetota</taxon>
        <taxon>Actinomycetes</taxon>
        <taxon>Pseudonocardiales</taxon>
        <taxon>Pseudonocardiaceae</taxon>
        <taxon>Actinokineospora</taxon>
    </lineage>
</organism>
<evidence type="ECO:0000313" key="2">
    <source>
        <dbReference type="EMBL" id="OLR93802.1"/>
    </source>
</evidence>
<evidence type="ECO:0008006" key="4">
    <source>
        <dbReference type="Google" id="ProtNLM"/>
    </source>
</evidence>
<dbReference type="GO" id="GO:0008153">
    <property type="term" value="P:4-aminobenzoate biosynthetic process"/>
    <property type="evidence" value="ECO:0007669"/>
    <property type="project" value="TreeGrafter"/>
</dbReference>
<dbReference type="InterPro" id="IPR043131">
    <property type="entry name" value="BCAT-like_N"/>
</dbReference>
<dbReference type="InterPro" id="IPR001544">
    <property type="entry name" value="Aminotrans_IV"/>
</dbReference>
<dbReference type="PANTHER" id="PTHR42743">
    <property type="entry name" value="AMINO-ACID AMINOTRANSFERASE"/>
    <property type="match status" value="1"/>
</dbReference>
<sequence length="261" mass="28923">MRHIEVNGQPLDVETATRLIPLPHGHFTAAQVRGNRIAGWQHHLRRLREASREMFGWAHEDEHVTRLVQAALAADGRGDASLRVIMATPKRDEPDVLVVVDDPVDMTPAPPLRTRTARYERELPWVKHLATMGLLRAHHQAHAAGVDDLIFVDHGGVVLEGSIWNLALWDGDGVTWPAGPVLDGVTQQLVRDNLDVPQRHRAVRVDELDGFRGAFFLNSQCACQPIGAIDAVEYAVPPDAVAAFERAWGRVSWAPLTAYLT</sequence>
<evidence type="ECO:0000313" key="3">
    <source>
        <dbReference type="Proteomes" id="UP000186040"/>
    </source>
</evidence>
<dbReference type="Gene3D" id="3.20.10.10">
    <property type="entry name" value="D-amino Acid Aminotransferase, subunit A, domain 2"/>
    <property type="match status" value="1"/>
</dbReference>
<dbReference type="Pfam" id="PF01063">
    <property type="entry name" value="Aminotran_4"/>
    <property type="match status" value="1"/>
</dbReference>
<dbReference type="Proteomes" id="UP000186040">
    <property type="component" value="Unassembled WGS sequence"/>
</dbReference>
<dbReference type="GO" id="GO:0005829">
    <property type="term" value="C:cytosol"/>
    <property type="evidence" value="ECO:0007669"/>
    <property type="project" value="TreeGrafter"/>
</dbReference>
<comment type="caution">
    <text evidence="2">The sequence shown here is derived from an EMBL/GenBank/DDBJ whole genome shotgun (WGS) entry which is preliminary data.</text>
</comment>
<dbReference type="GO" id="GO:0008696">
    <property type="term" value="F:4-amino-4-deoxychorismate lyase activity"/>
    <property type="evidence" value="ECO:0007669"/>
    <property type="project" value="TreeGrafter"/>
</dbReference>
<accession>A0A1Q9LP47</accession>
<comment type="similarity">
    <text evidence="1">Belongs to the class-IV pyridoxal-phosphate-dependent aminotransferase family.</text>
</comment>
<name>A0A1Q9LP47_9PSEU</name>
<protein>
    <recommendedName>
        <fullName evidence="4">Class IV aminotransferase</fullName>
    </recommendedName>
</protein>
<keyword evidence="3" id="KW-1185">Reference proteome</keyword>
<dbReference type="InterPro" id="IPR036038">
    <property type="entry name" value="Aminotransferase-like"/>
</dbReference>
<evidence type="ECO:0000256" key="1">
    <source>
        <dbReference type="ARBA" id="ARBA00009320"/>
    </source>
</evidence>
<reference evidence="2 3" key="1">
    <citation type="submission" date="2016-10" db="EMBL/GenBank/DDBJ databases">
        <title>The Draft Genome Sequence of Actinokineospora bangkokensis 44EHWT reveals the biosynthetic pathway of antifungal compounds Thailandins with unusual extender unit butylmalonyl-CoA.</title>
        <authorList>
            <person name="Greule A."/>
            <person name="Intra B."/>
            <person name="Flemming S."/>
            <person name="Rommel M.G."/>
            <person name="Panbangred W."/>
            <person name="Bechthold A."/>
        </authorList>
    </citation>
    <scope>NUCLEOTIDE SEQUENCE [LARGE SCALE GENOMIC DNA]</scope>
    <source>
        <strain evidence="2 3">44EHW</strain>
    </source>
</reference>
<dbReference type="OrthoDB" id="8912228at2"/>
<dbReference type="RefSeq" id="WP_158075631.1">
    <property type="nucleotide sequence ID" value="NZ_MKQR01000009.1"/>
</dbReference>
<proteinExistence type="inferred from homology"/>
<gene>
    <name evidence="2" type="ORF">BJP25_16325</name>
</gene>
<dbReference type="STRING" id="1193682.BJP25_16325"/>
<dbReference type="Gene3D" id="3.30.470.10">
    <property type="match status" value="1"/>
</dbReference>